<dbReference type="PANTHER" id="PTHR11690:SF248">
    <property type="entry name" value="PICKPOCKET 17, ISOFORM A"/>
    <property type="match status" value="1"/>
</dbReference>
<evidence type="ECO:0000256" key="6">
    <source>
        <dbReference type="ARBA" id="ARBA00022989"/>
    </source>
</evidence>
<dbReference type="GO" id="GO:0015280">
    <property type="term" value="F:ligand-gated sodium channel activity"/>
    <property type="evidence" value="ECO:0007669"/>
    <property type="project" value="TreeGrafter"/>
</dbReference>
<evidence type="ECO:0000256" key="1">
    <source>
        <dbReference type="ARBA" id="ARBA00004141"/>
    </source>
</evidence>
<dbReference type="Gene3D" id="1.10.287.770">
    <property type="entry name" value="YojJ-like"/>
    <property type="match status" value="1"/>
</dbReference>
<keyword evidence="16" id="KW-1185">Reference proteome</keyword>
<dbReference type="Pfam" id="PF00858">
    <property type="entry name" value="ASC"/>
    <property type="match status" value="1"/>
</dbReference>
<evidence type="ECO:0000256" key="7">
    <source>
        <dbReference type="ARBA" id="ARBA00023053"/>
    </source>
</evidence>
<dbReference type="InterPro" id="IPR001873">
    <property type="entry name" value="ENaC"/>
</dbReference>
<keyword evidence="6 14" id="KW-1133">Transmembrane helix</keyword>
<evidence type="ECO:0000256" key="10">
    <source>
        <dbReference type="ARBA" id="ARBA00023201"/>
    </source>
</evidence>
<evidence type="ECO:0000256" key="4">
    <source>
        <dbReference type="ARBA" id="ARBA00022461"/>
    </source>
</evidence>
<dbReference type="EMBL" id="CAJPEX010003432">
    <property type="protein sequence ID" value="CAG0922223.1"/>
    <property type="molecule type" value="Genomic_DNA"/>
</dbReference>
<dbReference type="PRINTS" id="PR01078">
    <property type="entry name" value="AMINACHANNEL"/>
</dbReference>
<evidence type="ECO:0000256" key="11">
    <source>
        <dbReference type="ARBA" id="ARBA00023303"/>
    </source>
</evidence>
<sequence length="148" mass="16772">FHSESRYDVSVTNSEWPSTVYYDTLFETYGSIITEMTVSMAQSDEERRSILAREFTKVNIFLETFEVTNIGEDAKYDLSKTMSDLGGAAGLYLGICVVTLLEILELILSLCKSLIRFLFCRSSGKMQNKNVHPMARGKSNFPSSEMYD</sequence>
<accession>A0A7R9BY05</accession>
<evidence type="ECO:0000256" key="14">
    <source>
        <dbReference type="SAM" id="Phobius"/>
    </source>
</evidence>
<keyword evidence="5 12" id="KW-0812">Transmembrane</keyword>
<protein>
    <submittedName>
        <fullName evidence="15">Uncharacterized protein</fullName>
    </submittedName>
</protein>
<keyword evidence="3 12" id="KW-0813">Transport</keyword>
<evidence type="ECO:0000256" key="13">
    <source>
        <dbReference type="SAM" id="MobiDB-lite"/>
    </source>
</evidence>
<name>A0A7R9BY05_9CRUS</name>
<evidence type="ECO:0000313" key="16">
    <source>
        <dbReference type="Proteomes" id="UP000678499"/>
    </source>
</evidence>
<dbReference type="EMBL" id="OA885469">
    <property type="protein sequence ID" value="CAD7282071.1"/>
    <property type="molecule type" value="Genomic_DNA"/>
</dbReference>
<proteinExistence type="inferred from homology"/>
<comment type="subcellular location">
    <subcellularLocation>
        <location evidence="1">Membrane</location>
        <topology evidence="1">Multi-pass membrane protein</topology>
    </subcellularLocation>
</comment>
<keyword evidence="4 12" id="KW-0894">Sodium channel</keyword>
<dbReference type="GO" id="GO:0005886">
    <property type="term" value="C:plasma membrane"/>
    <property type="evidence" value="ECO:0007669"/>
    <property type="project" value="TreeGrafter"/>
</dbReference>
<evidence type="ECO:0000256" key="3">
    <source>
        <dbReference type="ARBA" id="ARBA00022448"/>
    </source>
</evidence>
<keyword evidence="7" id="KW-0915">Sodium</keyword>
<organism evidence="15">
    <name type="scientific">Notodromas monacha</name>
    <dbReference type="NCBI Taxonomy" id="399045"/>
    <lineage>
        <taxon>Eukaryota</taxon>
        <taxon>Metazoa</taxon>
        <taxon>Ecdysozoa</taxon>
        <taxon>Arthropoda</taxon>
        <taxon>Crustacea</taxon>
        <taxon>Oligostraca</taxon>
        <taxon>Ostracoda</taxon>
        <taxon>Podocopa</taxon>
        <taxon>Podocopida</taxon>
        <taxon>Cypridocopina</taxon>
        <taxon>Cypridoidea</taxon>
        <taxon>Cyprididae</taxon>
        <taxon>Notodromas</taxon>
    </lineage>
</organism>
<feature type="non-terminal residue" evidence="15">
    <location>
        <position position="1"/>
    </location>
</feature>
<keyword evidence="11 12" id="KW-0407">Ion channel</keyword>
<gene>
    <name evidence="15" type="ORF">NMOB1V02_LOCUS9703</name>
</gene>
<reference evidence="15" key="1">
    <citation type="submission" date="2020-11" db="EMBL/GenBank/DDBJ databases">
        <authorList>
            <person name="Tran Van P."/>
        </authorList>
    </citation>
    <scope>NUCLEOTIDE SEQUENCE</scope>
</reference>
<keyword evidence="9 14" id="KW-0472">Membrane</keyword>
<feature type="transmembrane region" description="Helical" evidence="14">
    <location>
        <begin position="91"/>
        <end position="119"/>
    </location>
</feature>
<evidence type="ECO:0000256" key="5">
    <source>
        <dbReference type="ARBA" id="ARBA00022692"/>
    </source>
</evidence>
<evidence type="ECO:0000256" key="12">
    <source>
        <dbReference type="RuleBase" id="RU000679"/>
    </source>
</evidence>
<dbReference type="PANTHER" id="PTHR11690">
    <property type="entry name" value="AMILORIDE-SENSITIVE SODIUM CHANNEL-RELATED"/>
    <property type="match status" value="1"/>
</dbReference>
<dbReference type="OrthoDB" id="6021021at2759"/>
<keyword evidence="8 12" id="KW-0406">Ion transport</keyword>
<dbReference type="Proteomes" id="UP000678499">
    <property type="component" value="Unassembled WGS sequence"/>
</dbReference>
<evidence type="ECO:0000256" key="2">
    <source>
        <dbReference type="ARBA" id="ARBA00007193"/>
    </source>
</evidence>
<feature type="region of interest" description="Disordered" evidence="13">
    <location>
        <begin position="129"/>
        <end position="148"/>
    </location>
</feature>
<dbReference type="AlphaFoldDB" id="A0A7R9BY05"/>
<keyword evidence="10 12" id="KW-0739">Sodium transport</keyword>
<evidence type="ECO:0000313" key="15">
    <source>
        <dbReference type="EMBL" id="CAD7282071.1"/>
    </source>
</evidence>
<comment type="similarity">
    <text evidence="2 12">Belongs to the amiloride-sensitive sodium channel (TC 1.A.6) family.</text>
</comment>
<evidence type="ECO:0000256" key="9">
    <source>
        <dbReference type="ARBA" id="ARBA00023136"/>
    </source>
</evidence>
<evidence type="ECO:0000256" key="8">
    <source>
        <dbReference type="ARBA" id="ARBA00023065"/>
    </source>
</evidence>